<accession>L8EAP7</accession>
<feature type="region of interest" description="Disordered" evidence="1">
    <location>
        <begin position="1"/>
        <end position="30"/>
    </location>
</feature>
<name>L8EAP7_HUMAN</name>
<gene>
    <name evidence="2" type="primary">SCARF1</name>
</gene>
<dbReference type="EMBL" id="HF584349">
    <property type="protein sequence ID" value="CCQ43846.1"/>
    <property type="molecule type" value="Genomic_DNA"/>
</dbReference>
<feature type="compositionally biased region" description="Polar residues" evidence="1">
    <location>
        <begin position="1"/>
        <end position="18"/>
    </location>
</feature>
<evidence type="ECO:0000313" key="2">
    <source>
        <dbReference type="EMBL" id="CCQ43846.1"/>
    </source>
</evidence>
<evidence type="ECO:0000256" key="1">
    <source>
        <dbReference type="SAM" id="MobiDB-lite"/>
    </source>
</evidence>
<protein>
    <submittedName>
        <fullName evidence="2">Alternative protein SCARF1</fullName>
    </submittedName>
</protein>
<dbReference type="OrthoDB" id="6130531at2759"/>
<dbReference type="AlphaFoldDB" id="L8EAP7"/>
<reference evidence="2" key="1">
    <citation type="journal article" date="2013" name="PLoS ONE">
        <title>Direct detection of alternative open reading frames translation products in human significantly expands the proteome.</title>
        <authorList>
            <person name="Vanderperre B."/>
            <person name="Lucier J.-F."/>
            <person name="Motard J."/>
            <person name="Tremblay G."/>
            <person name="Vanderperre S."/>
            <person name="Wisztorski M."/>
            <person name="Salzet M."/>
            <person name="Boisvert F.-M."/>
            <person name="Roucou X."/>
        </authorList>
    </citation>
    <scope>NUCLEOTIDE SEQUENCE</scope>
</reference>
<sequence>MIPGPGQTNQSLCASTGKRQGFQASWPRPLAVLPEGPRKAWAETL</sequence>
<organism evidence="2">
    <name type="scientific">Homo sapiens</name>
    <name type="common">Human</name>
    <dbReference type="NCBI Taxonomy" id="9606"/>
    <lineage>
        <taxon>Eukaryota</taxon>
        <taxon>Metazoa</taxon>
        <taxon>Chordata</taxon>
        <taxon>Craniata</taxon>
        <taxon>Vertebrata</taxon>
        <taxon>Euteleostomi</taxon>
        <taxon>Mammalia</taxon>
        <taxon>Eutheria</taxon>
        <taxon>Euarchontoglires</taxon>
        <taxon>Primates</taxon>
        <taxon>Haplorrhini</taxon>
        <taxon>Catarrhini</taxon>
        <taxon>Hominidae</taxon>
        <taxon>Homo</taxon>
    </lineage>
</organism>
<proteinExistence type="predicted"/>